<dbReference type="PANTHER" id="PTHR42909:SF1">
    <property type="entry name" value="CARBOHYDRATE KINASE PFKB DOMAIN-CONTAINING PROTEIN"/>
    <property type="match status" value="1"/>
</dbReference>
<evidence type="ECO:0000313" key="8">
    <source>
        <dbReference type="Proteomes" id="UP001597108"/>
    </source>
</evidence>
<name>A0ABW3ITE3_9RHOB</name>
<dbReference type="Gene3D" id="3.40.1790.10">
    <property type="entry name" value="Indigoidine synthase domain"/>
    <property type="match status" value="1"/>
</dbReference>
<evidence type="ECO:0000256" key="1">
    <source>
        <dbReference type="ARBA" id="ARBA00022723"/>
    </source>
</evidence>
<dbReference type="Proteomes" id="UP001597108">
    <property type="component" value="Unassembled WGS sequence"/>
</dbReference>
<keyword evidence="5 6" id="KW-0326">Glycosidase</keyword>
<feature type="binding site" evidence="6">
    <location>
        <position position="86"/>
    </location>
    <ligand>
        <name>substrate</name>
    </ligand>
</feature>
<dbReference type="HAMAP" id="MF_01876">
    <property type="entry name" value="PsiMP_glycosidase"/>
    <property type="match status" value="1"/>
</dbReference>
<gene>
    <name evidence="6" type="primary">psuG</name>
    <name evidence="7" type="ORF">ACFQ2S_16830</name>
</gene>
<evidence type="ECO:0000256" key="2">
    <source>
        <dbReference type="ARBA" id="ARBA00022801"/>
    </source>
</evidence>
<evidence type="ECO:0000256" key="4">
    <source>
        <dbReference type="ARBA" id="ARBA00023239"/>
    </source>
</evidence>
<dbReference type="PANTHER" id="PTHR42909">
    <property type="entry name" value="ZGC:136858"/>
    <property type="match status" value="1"/>
</dbReference>
<comment type="function">
    <text evidence="6">Catalyzes the reversible cleavage of pseudouridine 5'-phosphate (PsiMP) to ribose 5-phosphate and uracil. Functions biologically in the cleavage direction, as part of a pseudouridine degradation pathway.</text>
</comment>
<proteinExistence type="inferred from homology"/>
<feature type="binding site" evidence="6">
    <location>
        <begin position="140"/>
        <end position="142"/>
    </location>
    <ligand>
        <name>substrate</name>
    </ligand>
</feature>
<dbReference type="InterPro" id="IPR007342">
    <property type="entry name" value="PsuG"/>
</dbReference>
<comment type="similarity">
    <text evidence="6">Belongs to the pseudouridine-5'-phosphate glycosidase family.</text>
</comment>
<comment type="subunit">
    <text evidence="6">Homotrimer.</text>
</comment>
<keyword evidence="4 6" id="KW-0456">Lyase</keyword>
<evidence type="ECO:0000313" key="7">
    <source>
        <dbReference type="EMBL" id="MFD0981304.1"/>
    </source>
</evidence>
<comment type="catalytic activity">
    <reaction evidence="6">
        <text>D-ribose 5-phosphate + uracil = psi-UMP + H2O</text>
        <dbReference type="Rhea" id="RHEA:18337"/>
        <dbReference type="ChEBI" id="CHEBI:15377"/>
        <dbReference type="ChEBI" id="CHEBI:17568"/>
        <dbReference type="ChEBI" id="CHEBI:58380"/>
        <dbReference type="ChEBI" id="CHEBI:78346"/>
        <dbReference type="EC" id="4.2.1.70"/>
    </reaction>
</comment>
<sequence>MTLPLILAPEVQAAAGAGRPIVALESTIITHGMPWPQNLETARKVEETVREAGAVPATIAILDGRLHVGLERAQLQALAQAKDVAKLSRADLAVCLSRGGNGATTVAATMIAARLAGIDVFATGGIGGVHKGAELSFDISADLQELAATPVTVVAAGAKAILDLPKTLEVLETLGVPVISVGQDALPAFWSRDSGLKAPLRMDDPAQIARSHLMRQALGIPGGQLVTNPIPVADEIAAEVLAPVIAQAQTDAEAQGITAKNVTPFLLQRIFELTEGDSLEANIALVLNNARLAAAIATEISTQR</sequence>
<feature type="active site" description="Proton donor" evidence="6">
    <location>
        <position position="25"/>
    </location>
</feature>
<evidence type="ECO:0000256" key="5">
    <source>
        <dbReference type="ARBA" id="ARBA00023295"/>
    </source>
</evidence>
<accession>A0ABW3ITE3</accession>
<dbReference type="Pfam" id="PF04227">
    <property type="entry name" value="Indigoidine_A"/>
    <property type="match status" value="1"/>
</dbReference>
<protein>
    <recommendedName>
        <fullName evidence="6">Pseudouridine-5'-phosphate glycosidase</fullName>
        <shortName evidence="6">PsiMP glycosidase</shortName>
        <ecNumber evidence="6">4.2.1.70</ecNumber>
    </recommendedName>
</protein>
<dbReference type="EMBL" id="JBHTJT010000038">
    <property type="protein sequence ID" value="MFD0981304.1"/>
    <property type="molecule type" value="Genomic_DNA"/>
</dbReference>
<feature type="binding site" evidence="6">
    <location>
        <position position="138"/>
    </location>
    <ligand>
        <name>Mn(2+)</name>
        <dbReference type="ChEBI" id="CHEBI:29035"/>
    </ligand>
</feature>
<dbReference type="SUPFAM" id="SSF110581">
    <property type="entry name" value="Indigoidine synthase A-like"/>
    <property type="match status" value="1"/>
</dbReference>
<feature type="active site" description="Nucleophile" evidence="6">
    <location>
        <position position="159"/>
    </location>
</feature>
<dbReference type="RefSeq" id="WP_386076211.1">
    <property type="nucleotide sequence ID" value="NZ_JBHTJT010000038.1"/>
</dbReference>
<dbReference type="EC" id="4.2.1.70" evidence="6"/>
<keyword evidence="8" id="KW-1185">Reference proteome</keyword>
<comment type="caution">
    <text evidence="7">The sequence shown here is derived from an EMBL/GenBank/DDBJ whole genome shotgun (WGS) entry which is preliminary data.</text>
</comment>
<evidence type="ECO:0000256" key="6">
    <source>
        <dbReference type="HAMAP-Rule" id="MF_01876"/>
    </source>
</evidence>
<organism evidence="7 8">
    <name type="scientific">Tropicimonas aquimaris</name>
    <dbReference type="NCBI Taxonomy" id="914152"/>
    <lineage>
        <taxon>Bacteria</taxon>
        <taxon>Pseudomonadati</taxon>
        <taxon>Pseudomonadota</taxon>
        <taxon>Alphaproteobacteria</taxon>
        <taxon>Rhodobacterales</taxon>
        <taxon>Roseobacteraceae</taxon>
        <taxon>Tropicimonas</taxon>
    </lineage>
</organism>
<reference evidence="8" key="1">
    <citation type="journal article" date="2019" name="Int. J. Syst. Evol. Microbiol.">
        <title>The Global Catalogue of Microorganisms (GCM) 10K type strain sequencing project: providing services to taxonomists for standard genome sequencing and annotation.</title>
        <authorList>
            <consortium name="The Broad Institute Genomics Platform"/>
            <consortium name="The Broad Institute Genome Sequencing Center for Infectious Disease"/>
            <person name="Wu L."/>
            <person name="Ma J."/>
        </authorList>
    </citation>
    <scope>NUCLEOTIDE SEQUENCE [LARGE SCALE GENOMIC DNA]</scope>
    <source>
        <strain evidence="8">CCUG 60524</strain>
    </source>
</reference>
<evidence type="ECO:0000256" key="3">
    <source>
        <dbReference type="ARBA" id="ARBA00023211"/>
    </source>
</evidence>
<dbReference type="GO" id="GO:0016798">
    <property type="term" value="F:hydrolase activity, acting on glycosyl bonds"/>
    <property type="evidence" value="ECO:0007669"/>
    <property type="project" value="UniProtKB-KW"/>
</dbReference>
<comment type="cofactor">
    <cofactor evidence="6">
        <name>Mn(2+)</name>
        <dbReference type="ChEBI" id="CHEBI:29035"/>
    </cofactor>
    <text evidence="6">Binds 1 Mn(2+) ion per subunit.</text>
</comment>
<keyword evidence="3 6" id="KW-0464">Manganese</keyword>
<dbReference type="InterPro" id="IPR022830">
    <property type="entry name" value="Indigdn_synthA-like"/>
</dbReference>
<keyword evidence="2 6" id="KW-0378">Hydrolase</keyword>
<keyword evidence="1 6" id="KW-0479">Metal-binding</keyword>
<feature type="binding site" evidence="6">
    <location>
        <position position="106"/>
    </location>
    <ligand>
        <name>substrate</name>
    </ligand>
</feature>